<evidence type="ECO:0000256" key="8">
    <source>
        <dbReference type="SAM" id="Phobius"/>
    </source>
</evidence>
<dbReference type="PANTHER" id="PTHR30472:SF24">
    <property type="entry name" value="FERRIC ENTEROBACTIN TRANSPORT SYSTEM PERMEASE PROTEIN FEPG"/>
    <property type="match status" value="1"/>
</dbReference>
<keyword evidence="5 8" id="KW-0812">Transmembrane</keyword>
<feature type="transmembrane region" description="Helical" evidence="8">
    <location>
        <begin position="304"/>
        <end position="323"/>
    </location>
</feature>
<dbReference type="GO" id="GO:0033214">
    <property type="term" value="P:siderophore-iron import into cell"/>
    <property type="evidence" value="ECO:0007669"/>
    <property type="project" value="TreeGrafter"/>
</dbReference>
<keyword evidence="10" id="KW-1185">Reference proteome</keyword>
<dbReference type="Proteomes" id="UP000077355">
    <property type="component" value="Unassembled WGS sequence"/>
</dbReference>
<evidence type="ECO:0000256" key="4">
    <source>
        <dbReference type="ARBA" id="ARBA00022475"/>
    </source>
</evidence>
<name>A0A168LKS9_9BACL</name>
<feature type="transmembrane region" description="Helical" evidence="8">
    <location>
        <begin position="330"/>
        <end position="351"/>
    </location>
</feature>
<evidence type="ECO:0000256" key="7">
    <source>
        <dbReference type="ARBA" id="ARBA00023136"/>
    </source>
</evidence>
<keyword evidence="3" id="KW-0813">Transport</keyword>
<dbReference type="GO" id="GO:0022857">
    <property type="term" value="F:transmembrane transporter activity"/>
    <property type="evidence" value="ECO:0007669"/>
    <property type="project" value="InterPro"/>
</dbReference>
<organism evidence="9 10">
    <name type="scientific">Paenibacillus antarcticus</name>
    <dbReference type="NCBI Taxonomy" id="253703"/>
    <lineage>
        <taxon>Bacteria</taxon>
        <taxon>Bacillati</taxon>
        <taxon>Bacillota</taxon>
        <taxon>Bacilli</taxon>
        <taxon>Bacillales</taxon>
        <taxon>Paenibacillaceae</taxon>
        <taxon>Paenibacillus</taxon>
    </lineage>
</organism>
<dbReference type="CDD" id="cd06550">
    <property type="entry name" value="TM_ABC_iron-siderophores_like"/>
    <property type="match status" value="1"/>
</dbReference>
<evidence type="ECO:0000256" key="5">
    <source>
        <dbReference type="ARBA" id="ARBA00022692"/>
    </source>
</evidence>
<feature type="transmembrane region" description="Helical" evidence="8">
    <location>
        <begin position="90"/>
        <end position="108"/>
    </location>
</feature>
<sequence>MVCLQEGVICISPINFGRRYIRLNGIWKLRIDVRSIVVTAILLGATLAIALFGLMVGTLQLSVNDVLSALSGEATKMIRTVVVEWRLPRVLAAIIFGAGLAVSGAILQSLTRNPLGSPDIIGFASGSYTGALIVILVFSSTSFIGIAAGALIGGITTAILIYILAFRKGTQGFRLIIVGIAVSTILSSLNSVLLMRSKSEVAFTAAAWGVGSLNGISWAQAVPGMITVVVLLICATVMSRPLRGMELGEDAAKSHGIRIERSQLVLILISVMLTAAPTAVMGPVSFVALAAPQIALRLNKSSQSLAPIAAMGAFLLLGADIVAQRVISGMILPVGVVTLSLGGIYLVWVLFRQARSAL</sequence>
<keyword evidence="7 8" id="KW-0472">Membrane</keyword>
<comment type="similarity">
    <text evidence="2">Belongs to the binding-protein-dependent transport system permease family. FecCD subfamily.</text>
</comment>
<feature type="transmembrane region" description="Helical" evidence="8">
    <location>
        <begin position="120"/>
        <end position="138"/>
    </location>
</feature>
<gene>
    <name evidence="9" type="ORF">PBAT_17835</name>
</gene>
<dbReference type="InterPro" id="IPR000522">
    <property type="entry name" value="ABC_transptr_permease_BtuC"/>
</dbReference>
<dbReference type="Gene3D" id="1.10.3470.10">
    <property type="entry name" value="ABC transporter involved in vitamin B12 uptake, BtuC"/>
    <property type="match status" value="1"/>
</dbReference>
<feature type="transmembrane region" description="Helical" evidence="8">
    <location>
        <begin position="36"/>
        <end position="57"/>
    </location>
</feature>
<dbReference type="AlphaFoldDB" id="A0A168LKS9"/>
<evidence type="ECO:0000256" key="2">
    <source>
        <dbReference type="ARBA" id="ARBA00007935"/>
    </source>
</evidence>
<evidence type="ECO:0000256" key="6">
    <source>
        <dbReference type="ARBA" id="ARBA00022989"/>
    </source>
</evidence>
<feature type="transmembrane region" description="Helical" evidence="8">
    <location>
        <begin position="264"/>
        <end position="292"/>
    </location>
</feature>
<protein>
    <submittedName>
        <fullName evidence="9">Iron ABC transporter permease</fullName>
    </submittedName>
</protein>
<evidence type="ECO:0000313" key="10">
    <source>
        <dbReference type="Proteomes" id="UP000077355"/>
    </source>
</evidence>
<dbReference type="Pfam" id="PF01032">
    <property type="entry name" value="FecCD"/>
    <property type="match status" value="1"/>
</dbReference>
<proteinExistence type="inferred from homology"/>
<feature type="transmembrane region" description="Helical" evidence="8">
    <location>
        <begin position="215"/>
        <end position="238"/>
    </location>
</feature>
<comment type="subcellular location">
    <subcellularLocation>
        <location evidence="1">Cell membrane</location>
        <topology evidence="1">Multi-pass membrane protein</topology>
    </subcellularLocation>
</comment>
<dbReference type="InterPro" id="IPR037294">
    <property type="entry name" value="ABC_BtuC-like"/>
</dbReference>
<feature type="transmembrane region" description="Helical" evidence="8">
    <location>
        <begin position="173"/>
        <end position="195"/>
    </location>
</feature>
<dbReference type="GO" id="GO:0005886">
    <property type="term" value="C:plasma membrane"/>
    <property type="evidence" value="ECO:0007669"/>
    <property type="project" value="UniProtKB-SubCell"/>
</dbReference>
<comment type="caution">
    <text evidence="9">The sequence shown here is derived from an EMBL/GenBank/DDBJ whole genome shotgun (WGS) entry which is preliminary data.</text>
</comment>
<keyword evidence="6 8" id="KW-1133">Transmembrane helix</keyword>
<keyword evidence="4" id="KW-1003">Cell membrane</keyword>
<feature type="transmembrane region" description="Helical" evidence="8">
    <location>
        <begin position="144"/>
        <end position="166"/>
    </location>
</feature>
<dbReference type="EMBL" id="LVJI01000027">
    <property type="protein sequence ID" value="OAB43524.1"/>
    <property type="molecule type" value="Genomic_DNA"/>
</dbReference>
<evidence type="ECO:0000256" key="3">
    <source>
        <dbReference type="ARBA" id="ARBA00022448"/>
    </source>
</evidence>
<evidence type="ECO:0000256" key="1">
    <source>
        <dbReference type="ARBA" id="ARBA00004651"/>
    </source>
</evidence>
<reference evidence="9 10" key="1">
    <citation type="submission" date="2016-03" db="EMBL/GenBank/DDBJ databases">
        <title>Draft genome sequence of Paenibacillus antarcticus CECT 5836.</title>
        <authorList>
            <person name="Shin S.-K."/>
            <person name="Yi H."/>
        </authorList>
    </citation>
    <scope>NUCLEOTIDE SEQUENCE [LARGE SCALE GENOMIC DNA]</scope>
    <source>
        <strain evidence="9 10">CECT 5836</strain>
    </source>
</reference>
<dbReference type="SUPFAM" id="SSF81345">
    <property type="entry name" value="ABC transporter involved in vitamin B12 uptake, BtuC"/>
    <property type="match status" value="1"/>
</dbReference>
<evidence type="ECO:0000313" key="9">
    <source>
        <dbReference type="EMBL" id="OAB43524.1"/>
    </source>
</evidence>
<accession>A0A168LKS9</accession>
<dbReference type="PANTHER" id="PTHR30472">
    <property type="entry name" value="FERRIC ENTEROBACTIN TRANSPORT SYSTEM PERMEASE PROTEIN"/>
    <property type="match status" value="1"/>
</dbReference>